<proteinExistence type="predicted"/>
<name>E5DQK1_9CAUD</name>
<organism evidence="2 3">
    <name type="scientific">Aeromonas phage PX29</name>
    <dbReference type="NCBI Taxonomy" id="926067"/>
    <lineage>
        <taxon>Viruses</taxon>
        <taxon>Duplodnaviria</taxon>
        <taxon>Heunggongvirae</taxon>
        <taxon>Uroviricota</taxon>
        <taxon>Caudoviricetes</taxon>
        <taxon>Pantevenvirales</taxon>
        <taxon>Straboviridae</taxon>
        <taxon>Angelvirus</taxon>
        <taxon>Angelvirus px29</taxon>
    </lineage>
</organism>
<dbReference type="GeneID" id="18560192"/>
<dbReference type="Gene3D" id="1.20.1170.10">
    <property type="match status" value="1"/>
</dbReference>
<evidence type="ECO:0000313" key="2">
    <source>
        <dbReference type="EMBL" id="ADQ52987.1"/>
    </source>
</evidence>
<dbReference type="EMBL" id="GU396103">
    <property type="protein sequence ID" value="ADQ52987.1"/>
    <property type="molecule type" value="Genomic_DNA"/>
</dbReference>
<dbReference type="OrthoDB" id="20099at10239"/>
<evidence type="ECO:0000256" key="1">
    <source>
        <dbReference type="SAM" id="Phobius"/>
    </source>
</evidence>
<keyword evidence="1" id="KW-1133">Transmembrane helix</keyword>
<gene>
    <name evidence="2" type="primary">pseT.3</name>
    <name evidence="2" type="ORF">PX29p268</name>
</gene>
<evidence type="ECO:0000313" key="3">
    <source>
        <dbReference type="Proteomes" id="UP000008726"/>
    </source>
</evidence>
<dbReference type="RefSeq" id="YP_009011697.1">
    <property type="nucleotide sequence ID" value="NC_023688.1"/>
</dbReference>
<keyword evidence="3" id="KW-1185">Reference proteome</keyword>
<protein>
    <submittedName>
        <fullName evidence="2">PseT.3 conserved hypothetical predicted membrane protein</fullName>
    </submittedName>
</protein>
<feature type="transmembrane region" description="Helical" evidence="1">
    <location>
        <begin position="6"/>
        <end position="26"/>
    </location>
</feature>
<reference evidence="2 3" key="1">
    <citation type="journal article" date="2010" name="Virol. J.">
        <title>Genomes of the T4-related bacteriophages as windows on microbial genome evolution.</title>
        <authorList>
            <person name="Petrov V.M."/>
            <person name="Ratnayaka S."/>
            <person name="Nolan J.M."/>
            <person name="Miller E.S."/>
            <person name="Karam J.D."/>
        </authorList>
    </citation>
    <scope>NUCLEOTIDE SEQUENCE [LARGE SCALE GENOMIC DNA]</scope>
</reference>
<keyword evidence="1" id="KW-0472">Membrane</keyword>
<keyword evidence="1" id="KW-0812">Transmembrane</keyword>
<accession>E5DQK1</accession>
<dbReference type="KEGG" id="vg:18560192"/>
<dbReference type="Proteomes" id="UP000008726">
    <property type="component" value="Segment"/>
</dbReference>
<sequence length="128" mass="14040">MLSLLANKWTTGVIGIALLGGVFWYMSDTIEDQKKEISSLSTQVDNQVRLAAELKANIAELSTQSQSFGKRIGELNTKLDNKVSGLEKMIGRGDVVAKKPKLVEKKINTSYEGFSQNVDCIMGAKKCK</sequence>